<keyword evidence="5 9" id="KW-0326">Glycosidase</keyword>
<organism evidence="10 11">
    <name type="scientific">Pisum sativum</name>
    <name type="common">Garden pea</name>
    <name type="synonym">Lathyrus oleraceus</name>
    <dbReference type="NCBI Taxonomy" id="3888"/>
    <lineage>
        <taxon>Eukaryota</taxon>
        <taxon>Viridiplantae</taxon>
        <taxon>Streptophyta</taxon>
        <taxon>Embryophyta</taxon>
        <taxon>Tracheophyta</taxon>
        <taxon>Spermatophyta</taxon>
        <taxon>Magnoliopsida</taxon>
        <taxon>eudicotyledons</taxon>
        <taxon>Gunneridae</taxon>
        <taxon>Pentapetalae</taxon>
        <taxon>rosids</taxon>
        <taxon>fabids</taxon>
        <taxon>Fabales</taxon>
        <taxon>Fabaceae</taxon>
        <taxon>Papilionoideae</taxon>
        <taxon>50 kb inversion clade</taxon>
        <taxon>NPAAA clade</taxon>
        <taxon>Hologalegina</taxon>
        <taxon>IRL clade</taxon>
        <taxon>Fabeae</taxon>
        <taxon>Lathyrus</taxon>
    </lineage>
</organism>
<dbReference type="GO" id="GO:0005975">
    <property type="term" value="P:carbohydrate metabolic process"/>
    <property type="evidence" value="ECO:0007669"/>
    <property type="project" value="InterPro"/>
</dbReference>
<dbReference type="FunFam" id="3.20.20.80:FF:000010">
    <property type="entry name" value="glucan endo-1,3-beta-glucosidase, basic"/>
    <property type="match status" value="1"/>
</dbReference>
<dbReference type="InterPro" id="IPR000490">
    <property type="entry name" value="Glyco_hydro_17"/>
</dbReference>
<dbReference type="SUPFAM" id="SSF51445">
    <property type="entry name" value="(Trans)glycosidases"/>
    <property type="match status" value="1"/>
</dbReference>
<dbReference type="PROSITE" id="PS00587">
    <property type="entry name" value="GLYCOSYL_HYDROL_F17"/>
    <property type="match status" value="1"/>
</dbReference>
<evidence type="ECO:0000313" key="10">
    <source>
        <dbReference type="EMBL" id="KAI5388313.1"/>
    </source>
</evidence>
<dbReference type="Proteomes" id="UP001058974">
    <property type="component" value="Chromosome 7"/>
</dbReference>
<protein>
    <recommendedName>
        <fullName evidence="3">glucan endo-1,3-beta-D-glucosidase</fullName>
        <ecNumber evidence="3">3.2.1.39</ecNumber>
    </recommendedName>
    <alternativeName>
        <fullName evidence="6">(1-&gt;3)-beta-glucan endohydrolase</fullName>
    </alternativeName>
    <alternativeName>
        <fullName evidence="7">Beta-1,3-endoglucanase</fullName>
    </alternativeName>
</protein>
<evidence type="ECO:0000313" key="11">
    <source>
        <dbReference type="Proteomes" id="UP001058974"/>
    </source>
</evidence>
<dbReference type="InterPro" id="IPR044965">
    <property type="entry name" value="Glyco_hydro_17_plant"/>
</dbReference>
<keyword evidence="4 9" id="KW-0378">Hydrolase</keyword>
<dbReference type="EC" id="3.2.1.39" evidence="3"/>
<name>A0A9D4ZZI9_PEA</name>
<evidence type="ECO:0000256" key="6">
    <source>
        <dbReference type="ARBA" id="ARBA00033335"/>
    </source>
</evidence>
<evidence type="ECO:0000256" key="3">
    <source>
        <dbReference type="ARBA" id="ARBA00012780"/>
    </source>
</evidence>
<sequence>MCTSILVSFIKQYITKKKHFNMSNIFLLIGILSIGLAFTGAQSIGVCYGMIGNNLPSKQEVVDLYKSKGINRMRLYYPDEEALQALRGSNIELILDVAKETLSSLVNANEATNWINKFVKPYSQDVKIKYITVGNEIYPNDNEAQYILPALQNIQNAISSANLQGQIKVSIAIAMSLIQNSYPPNNGAFIDPARSYIQPIINFLVTNGSPFLANVYPYIAYVGDKQNIHLDYALFNQQGNNDVGYQNLFDAQLDSVYAALEKVGGSNLQIVVSESGWPSAGGDGATPENAATYYSNLINHVKSGTVKKPGMAIETYLFAMFDENQKNGASTEQHFGLFNPDKSPKYQINFN</sequence>
<reference evidence="10 11" key="1">
    <citation type="journal article" date="2022" name="Nat. Genet.">
        <title>Improved pea reference genome and pan-genome highlight genomic features and evolutionary characteristics.</title>
        <authorList>
            <person name="Yang T."/>
            <person name="Liu R."/>
            <person name="Luo Y."/>
            <person name="Hu S."/>
            <person name="Wang D."/>
            <person name="Wang C."/>
            <person name="Pandey M.K."/>
            <person name="Ge S."/>
            <person name="Xu Q."/>
            <person name="Li N."/>
            <person name="Li G."/>
            <person name="Huang Y."/>
            <person name="Saxena R.K."/>
            <person name="Ji Y."/>
            <person name="Li M."/>
            <person name="Yan X."/>
            <person name="He Y."/>
            <person name="Liu Y."/>
            <person name="Wang X."/>
            <person name="Xiang C."/>
            <person name="Varshney R.K."/>
            <person name="Ding H."/>
            <person name="Gao S."/>
            <person name="Zong X."/>
        </authorList>
    </citation>
    <scope>NUCLEOTIDE SEQUENCE [LARGE SCALE GENOMIC DNA]</scope>
    <source>
        <strain evidence="10 11">cv. Zhongwan 6</strain>
    </source>
</reference>
<dbReference type="Gene3D" id="3.20.20.80">
    <property type="entry name" value="Glycosidases"/>
    <property type="match status" value="1"/>
</dbReference>
<proteinExistence type="inferred from homology"/>
<evidence type="ECO:0000256" key="9">
    <source>
        <dbReference type="RuleBase" id="RU004336"/>
    </source>
</evidence>
<evidence type="ECO:0000256" key="7">
    <source>
        <dbReference type="ARBA" id="ARBA00033417"/>
    </source>
</evidence>
<dbReference type="PANTHER" id="PTHR32227">
    <property type="entry name" value="GLUCAN ENDO-1,3-BETA-GLUCOSIDASE BG1-RELATED-RELATED"/>
    <property type="match status" value="1"/>
</dbReference>
<dbReference type="EMBL" id="JAMSHJ010000007">
    <property type="protein sequence ID" value="KAI5388313.1"/>
    <property type="molecule type" value="Genomic_DNA"/>
</dbReference>
<comment type="similarity">
    <text evidence="2 8">Belongs to the glycosyl hydrolase 17 family.</text>
</comment>
<evidence type="ECO:0000256" key="1">
    <source>
        <dbReference type="ARBA" id="ARBA00000382"/>
    </source>
</evidence>
<keyword evidence="11" id="KW-1185">Reference proteome</keyword>
<evidence type="ECO:0000256" key="5">
    <source>
        <dbReference type="ARBA" id="ARBA00023295"/>
    </source>
</evidence>
<comment type="catalytic activity">
    <reaction evidence="1">
        <text>Hydrolysis of (1-&gt;3)-beta-D-glucosidic linkages in (1-&gt;3)-beta-D-glucans.</text>
        <dbReference type="EC" id="3.2.1.39"/>
    </reaction>
</comment>
<evidence type="ECO:0000256" key="4">
    <source>
        <dbReference type="ARBA" id="ARBA00022801"/>
    </source>
</evidence>
<dbReference type="GO" id="GO:0042973">
    <property type="term" value="F:glucan endo-1,3-beta-D-glucosidase activity"/>
    <property type="evidence" value="ECO:0007669"/>
    <property type="project" value="UniProtKB-EC"/>
</dbReference>
<accession>A0A9D4ZZI9</accession>
<dbReference type="Pfam" id="PF00332">
    <property type="entry name" value="Glyco_hydro_17"/>
    <property type="match status" value="1"/>
</dbReference>
<evidence type="ECO:0000256" key="8">
    <source>
        <dbReference type="RuleBase" id="RU004335"/>
    </source>
</evidence>
<comment type="caution">
    <text evidence="10">The sequence shown here is derived from an EMBL/GenBank/DDBJ whole genome shotgun (WGS) entry which is preliminary data.</text>
</comment>
<dbReference type="InterPro" id="IPR017853">
    <property type="entry name" value="GH"/>
</dbReference>
<dbReference type="AlphaFoldDB" id="A0A9D4ZZI9"/>
<dbReference type="Gramene" id="Psat07G0412100-T1">
    <property type="protein sequence ID" value="KAI5388313.1"/>
    <property type="gene ID" value="KIW84_074121"/>
</dbReference>
<gene>
    <name evidence="10" type="ORF">KIW84_074121</name>
</gene>
<evidence type="ECO:0000256" key="2">
    <source>
        <dbReference type="ARBA" id="ARBA00008773"/>
    </source>
</evidence>